<dbReference type="InterPro" id="IPR022085">
    <property type="entry name" value="OpdG"/>
</dbReference>
<dbReference type="EMBL" id="CABFNO020001476">
    <property type="protein sequence ID" value="CAG9991121.1"/>
    <property type="molecule type" value="Genomic_DNA"/>
</dbReference>
<sequence>MITEDAFSAADAVDETVALTKAAASEAASSPKTNGYDALWIHADTVTALIIALGSRLPHSEQSKLVDFTVRLGQDIVSHPTNGTVLRLKEPDDAQFWTGMPRLAINLAEVWLRNSGVTSEDESRNQDFVNLSAFYAQLAEVKFQNFQGDISWSLPRLTCMFDETRQVTRQDVRVACMWLIYAPKKVLLDVQLRRKENRQVRFNQFKPEFWPQWKQFLQDCQQKPSSEISDKETQDLITKALDSMGKAEAAAST</sequence>
<dbReference type="Pfam" id="PF12311">
    <property type="entry name" value="DUF3632"/>
    <property type="match status" value="1"/>
</dbReference>
<keyword evidence="2" id="KW-1185">Reference proteome</keyword>
<reference evidence="1 2" key="2">
    <citation type="submission" date="2021-10" db="EMBL/GenBank/DDBJ databases">
        <authorList>
            <person name="Piombo E."/>
        </authorList>
    </citation>
    <scope>NUCLEOTIDE SEQUENCE [LARGE SCALE GENOMIC DNA]</scope>
</reference>
<dbReference type="Proteomes" id="UP000754883">
    <property type="component" value="Unassembled WGS sequence"/>
</dbReference>
<name>A0A9N9UMC4_9HYPO</name>
<proteinExistence type="predicted"/>
<accession>A0A9N9UMC4</accession>
<evidence type="ECO:0000313" key="2">
    <source>
        <dbReference type="Proteomes" id="UP000754883"/>
    </source>
</evidence>
<dbReference type="PANTHER" id="PTHR38797">
    <property type="entry name" value="NUCLEAR PORE COMPLEX PROTEIN NUP85-RELATED"/>
    <property type="match status" value="1"/>
</dbReference>
<protein>
    <submittedName>
        <fullName evidence="1">Uncharacterized protein</fullName>
    </submittedName>
</protein>
<evidence type="ECO:0000313" key="1">
    <source>
        <dbReference type="EMBL" id="CAG9991121.1"/>
    </source>
</evidence>
<reference evidence="2" key="1">
    <citation type="submission" date="2019-06" db="EMBL/GenBank/DDBJ databases">
        <authorList>
            <person name="Broberg M."/>
        </authorList>
    </citation>
    <scope>NUCLEOTIDE SEQUENCE [LARGE SCALE GENOMIC DNA]</scope>
</reference>
<dbReference type="PANTHER" id="PTHR38797:SF6">
    <property type="match status" value="1"/>
</dbReference>
<dbReference type="OrthoDB" id="5133275at2759"/>
<dbReference type="AlphaFoldDB" id="A0A9N9UMC4"/>
<gene>
    <name evidence="1" type="ORF">CBYS24578_00007347</name>
</gene>
<comment type="caution">
    <text evidence="1">The sequence shown here is derived from an EMBL/GenBank/DDBJ whole genome shotgun (WGS) entry which is preliminary data.</text>
</comment>
<organism evidence="1 2">
    <name type="scientific">Clonostachys byssicola</name>
    <dbReference type="NCBI Taxonomy" id="160290"/>
    <lineage>
        <taxon>Eukaryota</taxon>
        <taxon>Fungi</taxon>
        <taxon>Dikarya</taxon>
        <taxon>Ascomycota</taxon>
        <taxon>Pezizomycotina</taxon>
        <taxon>Sordariomycetes</taxon>
        <taxon>Hypocreomycetidae</taxon>
        <taxon>Hypocreales</taxon>
        <taxon>Bionectriaceae</taxon>
        <taxon>Clonostachys</taxon>
    </lineage>
</organism>
<dbReference type="InterPro" id="IPR053204">
    <property type="entry name" value="Oxopyrrolidines_Biosynth-assoc"/>
</dbReference>